<protein>
    <recommendedName>
        <fullName evidence="4">Protein rolling stone</fullName>
    </recommendedName>
</protein>
<comment type="caution">
    <text evidence="2">The sequence shown here is derived from an EMBL/GenBank/DDBJ whole genome shotgun (WGS) entry which is preliminary data.</text>
</comment>
<dbReference type="InterPro" id="IPR049352">
    <property type="entry name" value="Rost"/>
</dbReference>
<keyword evidence="3" id="KW-1185">Reference proteome</keyword>
<dbReference type="PANTHER" id="PTHR12242">
    <property type="entry name" value="OS02G0130600 PROTEIN-RELATED"/>
    <property type="match status" value="1"/>
</dbReference>
<feature type="transmembrane region" description="Helical" evidence="1">
    <location>
        <begin position="299"/>
        <end position="321"/>
    </location>
</feature>
<feature type="transmembrane region" description="Helical" evidence="1">
    <location>
        <begin position="87"/>
        <end position="114"/>
    </location>
</feature>
<evidence type="ECO:0000256" key="1">
    <source>
        <dbReference type="SAM" id="Phobius"/>
    </source>
</evidence>
<dbReference type="GO" id="GO:0016020">
    <property type="term" value="C:membrane"/>
    <property type="evidence" value="ECO:0007669"/>
    <property type="project" value="TreeGrafter"/>
</dbReference>
<dbReference type="AlphaFoldDB" id="A0AAV2HCK5"/>
<dbReference type="Proteomes" id="UP001497497">
    <property type="component" value="Unassembled WGS sequence"/>
</dbReference>
<evidence type="ECO:0008006" key="4">
    <source>
        <dbReference type="Google" id="ProtNLM"/>
    </source>
</evidence>
<dbReference type="EMBL" id="CAXITT010000091">
    <property type="protein sequence ID" value="CAL1531498.1"/>
    <property type="molecule type" value="Genomic_DNA"/>
</dbReference>
<sequence>MHVLRREFQLRKLFYSYRNERVFYCCQWRWPRPLFVTIRVLLALYTVYGLVHLIVNFYVKESDPREDERTLVNNTLVWKEKAVVKPFIVFFTVWSYILLMVHMGLAAVLSIVFYKRAETDITKLKLRPVSICEKQSGAVSTELSEPRKTSPSLESQSFTSNCGVGDNNHVVNKTYVPSGDAKEVNSMSLSVSVESEEGGAAAKNGNTASRRLSSYESFRRFNDESMSMSTPFYFQISWCLSDIVSASAPIVTVIFFTALYPLVKDRPAEGLDLQNTNVHALNFVFVVIDHLISPRPIRLLHFAAPLIYGCVYIIFSVIYWSTDHVNHVIYPGVLDWNYPGVAVGVSLGLAVVAIPLLQLSFFALYQLKSWIHKRLYDCSFNGDLD</sequence>
<proteinExistence type="predicted"/>
<feature type="transmembrane region" description="Helical" evidence="1">
    <location>
        <begin position="232"/>
        <end position="256"/>
    </location>
</feature>
<accession>A0AAV2HCK5</accession>
<evidence type="ECO:0000313" key="2">
    <source>
        <dbReference type="EMBL" id="CAL1531498.1"/>
    </source>
</evidence>
<dbReference type="Pfam" id="PF21534">
    <property type="entry name" value="Rost"/>
    <property type="match status" value="1"/>
</dbReference>
<keyword evidence="1" id="KW-0472">Membrane</keyword>
<reference evidence="2 3" key="1">
    <citation type="submission" date="2024-04" db="EMBL/GenBank/DDBJ databases">
        <authorList>
            <consortium name="Genoscope - CEA"/>
            <person name="William W."/>
        </authorList>
    </citation>
    <scope>NUCLEOTIDE SEQUENCE [LARGE SCALE GENOMIC DNA]</scope>
</reference>
<keyword evidence="1" id="KW-0812">Transmembrane</keyword>
<name>A0AAV2HCK5_LYMST</name>
<organism evidence="2 3">
    <name type="scientific">Lymnaea stagnalis</name>
    <name type="common">Great pond snail</name>
    <name type="synonym">Helix stagnalis</name>
    <dbReference type="NCBI Taxonomy" id="6523"/>
    <lineage>
        <taxon>Eukaryota</taxon>
        <taxon>Metazoa</taxon>
        <taxon>Spiralia</taxon>
        <taxon>Lophotrochozoa</taxon>
        <taxon>Mollusca</taxon>
        <taxon>Gastropoda</taxon>
        <taxon>Heterobranchia</taxon>
        <taxon>Euthyneura</taxon>
        <taxon>Panpulmonata</taxon>
        <taxon>Hygrophila</taxon>
        <taxon>Lymnaeoidea</taxon>
        <taxon>Lymnaeidae</taxon>
        <taxon>Lymnaea</taxon>
    </lineage>
</organism>
<feature type="transmembrane region" description="Helical" evidence="1">
    <location>
        <begin position="276"/>
        <end position="292"/>
    </location>
</feature>
<keyword evidence="1" id="KW-1133">Transmembrane helix</keyword>
<dbReference type="PANTHER" id="PTHR12242:SF1">
    <property type="entry name" value="MYND-TYPE DOMAIN-CONTAINING PROTEIN"/>
    <property type="match status" value="1"/>
</dbReference>
<gene>
    <name evidence="2" type="ORF">GSLYS_00005593001</name>
</gene>
<feature type="transmembrane region" description="Helical" evidence="1">
    <location>
        <begin position="341"/>
        <end position="365"/>
    </location>
</feature>
<feature type="transmembrane region" description="Helical" evidence="1">
    <location>
        <begin position="38"/>
        <end position="59"/>
    </location>
</feature>
<evidence type="ECO:0000313" key="3">
    <source>
        <dbReference type="Proteomes" id="UP001497497"/>
    </source>
</evidence>